<keyword evidence="2" id="KW-1185">Reference proteome</keyword>
<gene>
    <name evidence="1" type="ORF">Clacol_006974</name>
</gene>
<reference evidence="1" key="1">
    <citation type="submission" date="2021-10" db="EMBL/GenBank/DDBJ databases">
        <title>De novo Genome Assembly of Clathrus columnatus (Basidiomycota, Fungi) Using Illumina and Nanopore Sequence Data.</title>
        <authorList>
            <person name="Ogiso-Tanaka E."/>
            <person name="Itagaki H."/>
            <person name="Hosoya T."/>
            <person name="Hosaka K."/>
        </authorList>
    </citation>
    <scope>NUCLEOTIDE SEQUENCE</scope>
    <source>
        <strain evidence="1">MO-923</strain>
    </source>
</reference>
<name>A0AAV5ALE0_9AGAM</name>
<protein>
    <recommendedName>
        <fullName evidence="3">F-box domain-containing protein</fullName>
    </recommendedName>
</protein>
<dbReference type="Proteomes" id="UP001050691">
    <property type="component" value="Unassembled WGS sequence"/>
</dbReference>
<evidence type="ECO:0000313" key="1">
    <source>
        <dbReference type="EMBL" id="GJJ12730.1"/>
    </source>
</evidence>
<sequence length="615" mass="69732">MTLSNGVEKFEAAHQKVRKAFKEALATHTEIETVPNSNDESRQVFNTKSQHKIFEEAIMDTAGYLAKLKSHFNSLAFTNRLPVELLVYIVRLTAPSKGAIPRDYVPYTWVCRYWRSVLVQTANFWASFHLDFDKPINPFVHELIRRSRPATLNVSMKINSIKFSSALEDFLDKESKRIHTLTLQRVGPYEMGNYFGDKPFPSLRRFGYHQLGISSDFSALLAIIDSEHLETLECNILDTTSRDEIRQLTPALSRMRKIGFDIYTVSLVAREPLRSIMGSLHNSINLHALYLTALAYAPLPPSKLTVLPELQFLSTNIPSLLTAIQAPKLLSLDVTICSSSLTFDNPILTEFDFSSIKYFHIVDGGYSAPCVLGLREPIHPESVFSVKSEHYLQDIFFLWRLEDIFCDEDTDILSDAWSHSYFRLTFDKDIEIFKETLEGVLPSMLPRLTGLVELCIVSGHMLRATEFTNIEKFLPHLPSLEVLIVPYGGELMDFIRLLSDPSLCPRLNHVSYTACYSDPLQPEKLKEFAEEIGKLLTECIQSRRKTYSDALKFIVFGNCPPLPDFWLQELEGLGSKIVTARDIEIAQSIRPTVVELGPGSEMESVSSVHSASEED</sequence>
<evidence type="ECO:0008006" key="3">
    <source>
        <dbReference type="Google" id="ProtNLM"/>
    </source>
</evidence>
<comment type="caution">
    <text evidence="1">The sequence shown here is derived from an EMBL/GenBank/DDBJ whole genome shotgun (WGS) entry which is preliminary data.</text>
</comment>
<dbReference type="AlphaFoldDB" id="A0AAV5ALE0"/>
<accession>A0AAV5ALE0</accession>
<proteinExistence type="predicted"/>
<evidence type="ECO:0000313" key="2">
    <source>
        <dbReference type="Proteomes" id="UP001050691"/>
    </source>
</evidence>
<dbReference type="EMBL" id="BPWL01000007">
    <property type="protein sequence ID" value="GJJ12730.1"/>
    <property type="molecule type" value="Genomic_DNA"/>
</dbReference>
<organism evidence="1 2">
    <name type="scientific">Clathrus columnatus</name>
    <dbReference type="NCBI Taxonomy" id="1419009"/>
    <lineage>
        <taxon>Eukaryota</taxon>
        <taxon>Fungi</taxon>
        <taxon>Dikarya</taxon>
        <taxon>Basidiomycota</taxon>
        <taxon>Agaricomycotina</taxon>
        <taxon>Agaricomycetes</taxon>
        <taxon>Phallomycetidae</taxon>
        <taxon>Phallales</taxon>
        <taxon>Clathraceae</taxon>
        <taxon>Clathrus</taxon>
    </lineage>
</organism>